<dbReference type="AlphaFoldDB" id="A0A5B9MKH4"/>
<proteinExistence type="predicted"/>
<evidence type="ECO:0000313" key="2">
    <source>
        <dbReference type="Proteomes" id="UP000321353"/>
    </source>
</evidence>
<dbReference type="KEGG" id="smam:Mal15_54800"/>
<protein>
    <submittedName>
        <fullName evidence="1">Uncharacterized protein</fullName>
    </submittedName>
</protein>
<gene>
    <name evidence="1" type="ORF">Mal15_54800</name>
</gene>
<organism evidence="1 2">
    <name type="scientific">Stieleria maiorica</name>
    <dbReference type="NCBI Taxonomy" id="2795974"/>
    <lineage>
        <taxon>Bacteria</taxon>
        <taxon>Pseudomonadati</taxon>
        <taxon>Planctomycetota</taxon>
        <taxon>Planctomycetia</taxon>
        <taxon>Pirellulales</taxon>
        <taxon>Pirellulaceae</taxon>
        <taxon>Stieleria</taxon>
    </lineage>
</organism>
<dbReference type="RefSeq" id="WP_147870485.1">
    <property type="nucleotide sequence ID" value="NZ_CP036264.1"/>
</dbReference>
<name>A0A5B9MKH4_9BACT</name>
<sequence length="201" mass="22175">MPICTKTCFQQGGRELIELLTHCVLSFNTDVLFLYLTREYQFRPQAVSAVALYDVFCAPQAPARISDTSLIPPGDLRLDQTIAELRRALQIATGDHNASDQATTEHGVDDACPDRDHVMPLAPAIPLPPHFLFDPIAARLSAENPKLSALESYYDPKLTPHENLPGGKLSVGGRAFVDHVWTPRIRPYLVASGFWRLATVG</sequence>
<keyword evidence="2" id="KW-1185">Reference proteome</keyword>
<dbReference type="EMBL" id="CP036264">
    <property type="protein sequence ID" value="QEG01404.1"/>
    <property type="molecule type" value="Genomic_DNA"/>
</dbReference>
<accession>A0A5B9MKH4</accession>
<evidence type="ECO:0000313" key="1">
    <source>
        <dbReference type="EMBL" id="QEG01404.1"/>
    </source>
</evidence>
<dbReference type="Proteomes" id="UP000321353">
    <property type="component" value="Chromosome"/>
</dbReference>
<reference evidence="1 2" key="1">
    <citation type="submission" date="2019-02" db="EMBL/GenBank/DDBJ databases">
        <title>Planctomycetal bacteria perform biofilm scaping via a novel small molecule.</title>
        <authorList>
            <person name="Jeske O."/>
            <person name="Boedeker C."/>
            <person name="Wiegand S."/>
            <person name="Breitling P."/>
            <person name="Kallscheuer N."/>
            <person name="Jogler M."/>
            <person name="Rohde M."/>
            <person name="Petersen J."/>
            <person name="Medema M.H."/>
            <person name="Surup F."/>
            <person name="Jogler C."/>
        </authorList>
    </citation>
    <scope>NUCLEOTIDE SEQUENCE [LARGE SCALE GENOMIC DNA]</scope>
    <source>
        <strain evidence="1 2">Mal15</strain>
    </source>
</reference>